<evidence type="ECO:0008006" key="3">
    <source>
        <dbReference type="Google" id="ProtNLM"/>
    </source>
</evidence>
<dbReference type="InterPro" id="IPR032675">
    <property type="entry name" value="LRR_dom_sf"/>
</dbReference>
<dbReference type="HOGENOM" id="CLU_682122_0_0_1"/>
<gene>
    <name evidence="1" type="primary">107371478</name>
</gene>
<dbReference type="KEGG" id="tut:107371478"/>
<organism evidence="1 2">
    <name type="scientific">Tetranychus urticae</name>
    <name type="common">Two-spotted spider mite</name>
    <dbReference type="NCBI Taxonomy" id="32264"/>
    <lineage>
        <taxon>Eukaryota</taxon>
        <taxon>Metazoa</taxon>
        <taxon>Ecdysozoa</taxon>
        <taxon>Arthropoda</taxon>
        <taxon>Chelicerata</taxon>
        <taxon>Arachnida</taxon>
        <taxon>Acari</taxon>
        <taxon>Acariformes</taxon>
        <taxon>Trombidiformes</taxon>
        <taxon>Prostigmata</taxon>
        <taxon>Eleutherengona</taxon>
        <taxon>Raphignathae</taxon>
        <taxon>Tetranychoidea</taxon>
        <taxon>Tetranychidae</taxon>
        <taxon>Tetranychus</taxon>
    </lineage>
</organism>
<name>T1JVL0_TETUR</name>
<reference evidence="1" key="2">
    <citation type="submission" date="2015-06" db="UniProtKB">
        <authorList>
            <consortium name="EnsemblMetazoa"/>
        </authorList>
    </citation>
    <scope>IDENTIFICATION</scope>
</reference>
<dbReference type="SUPFAM" id="SSF52047">
    <property type="entry name" value="RNI-like"/>
    <property type="match status" value="1"/>
</dbReference>
<evidence type="ECO:0000313" key="2">
    <source>
        <dbReference type="Proteomes" id="UP000015104"/>
    </source>
</evidence>
<dbReference type="EMBL" id="CAEY01000795">
    <property type="status" value="NOT_ANNOTATED_CDS"/>
    <property type="molecule type" value="Genomic_DNA"/>
</dbReference>
<keyword evidence="2" id="KW-1185">Reference proteome</keyword>
<dbReference type="AlphaFoldDB" id="T1JVL0"/>
<protein>
    <recommendedName>
        <fullName evidence="3">F-box domain-containing protein</fullName>
    </recommendedName>
</protein>
<proteinExistence type="predicted"/>
<dbReference type="Proteomes" id="UP000015104">
    <property type="component" value="Unassembled WGS sequence"/>
</dbReference>
<sequence length="404" mass="46765">MTEVQNASSNSNFDAEQLVNNVFNGVPWIDYVIRYRQVEEPLWVTVGANRLHQIQYLLSYKLDPLKKEPPTIDDLKYIYYEENTLPSMSEIAEYLEFLPNIRLVDFGNVTRWDVWISDALKARPRLCALRFNNDQWLRLMTSEMADKTFHNIRALSSPIFDASKLVRHAQSLEQLFVPDKSSRDLIDTILSRATKLRRLHLTIAFDNIANASSNSRTNGGIEMLEVCLTHSDFHFKDVETFLNRFRRLKSLYIHISAHKFEGSPIKTPTQLHSSLEHLVITFSSSVIIRDWIGFELFITKCKNLRNLAIRNCCILTPTDIVRIVQSLPKLNLFDCRGCSQIKRPINQIVASCPALKNRANITYVQNDTQCKIPKPSAIQTGFDFMNNIFYQEFANIPQFLLKRN</sequence>
<dbReference type="EnsemblMetazoa" id="tetur02g04990.1">
    <property type="protein sequence ID" value="tetur02g04990.1"/>
    <property type="gene ID" value="tetur02g04990"/>
</dbReference>
<evidence type="ECO:0000313" key="1">
    <source>
        <dbReference type="EnsemblMetazoa" id="tetur02g04990.1"/>
    </source>
</evidence>
<dbReference type="Gene3D" id="3.80.10.10">
    <property type="entry name" value="Ribonuclease Inhibitor"/>
    <property type="match status" value="1"/>
</dbReference>
<accession>T1JVL0</accession>
<reference evidence="2" key="1">
    <citation type="submission" date="2011-08" db="EMBL/GenBank/DDBJ databases">
        <authorList>
            <person name="Rombauts S."/>
        </authorList>
    </citation>
    <scope>NUCLEOTIDE SEQUENCE</scope>
    <source>
        <strain evidence="2">London</strain>
    </source>
</reference>